<feature type="repeat" description="WD" evidence="3">
    <location>
        <begin position="132"/>
        <end position="171"/>
    </location>
</feature>
<dbReference type="PANTHER" id="PTHR44436:SF1">
    <property type="entry name" value="F-BOX_WD REPEAT-CONTAINING PROTEIN 2"/>
    <property type="match status" value="1"/>
</dbReference>
<dbReference type="AlphaFoldDB" id="I7AUM1"/>
<dbReference type="EMBL" id="CP003530">
    <property type="protein sequence ID" value="AFN84167.1"/>
    <property type="molecule type" value="Genomic_DNA"/>
</dbReference>
<dbReference type="RefSeq" id="XP_009265664.1">
    <property type="nucleotide sequence ID" value="XM_009267389.1"/>
</dbReference>
<accession>I7AUM1</accession>
<keyword evidence="5" id="KW-1185">Reference proteome</keyword>
<dbReference type="KEGG" id="ero:EROM_111860"/>
<dbReference type="Proteomes" id="UP000010094">
    <property type="component" value="Chromosome XI"/>
</dbReference>
<dbReference type="HOGENOM" id="CLU_994078_0_0_1"/>
<dbReference type="GeneID" id="20564785"/>
<feature type="repeat" description="WD" evidence="3">
    <location>
        <begin position="92"/>
        <end position="131"/>
    </location>
</feature>
<dbReference type="PANTHER" id="PTHR44436">
    <property type="entry name" value="F-BOX/WD REPEAT-CONTAINING PROTEIN 2"/>
    <property type="match status" value="1"/>
</dbReference>
<dbReference type="Pfam" id="PF00400">
    <property type="entry name" value="WD40"/>
    <property type="match status" value="3"/>
</dbReference>
<evidence type="ECO:0000256" key="1">
    <source>
        <dbReference type="ARBA" id="ARBA00022574"/>
    </source>
</evidence>
<organism evidence="4 5">
    <name type="scientific">Encephalitozoon romaleae (strain SJ-2008)</name>
    <name type="common">Microsporidian parasite</name>
    <dbReference type="NCBI Taxonomy" id="1178016"/>
    <lineage>
        <taxon>Eukaryota</taxon>
        <taxon>Fungi</taxon>
        <taxon>Fungi incertae sedis</taxon>
        <taxon>Microsporidia</taxon>
        <taxon>Unikaryonidae</taxon>
        <taxon>Encephalitozoon</taxon>
    </lineage>
</organism>
<gene>
    <name evidence="4" type="ordered locus">EROM_111860</name>
</gene>
<protein>
    <submittedName>
        <fullName evidence="4">WD40 domain-containing protein</fullName>
    </submittedName>
</protein>
<dbReference type="OrthoDB" id="10256122at2759"/>
<proteinExistence type="predicted"/>
<dbReference type="InterPro" id="IPR015943">
    <property type="entry name" value="WD40/YVTN_repeat-like_dom_sf"/>
</dbReference>
<evidence type="ECO:0000313" key="5">
    <source>
        <dbReference type="Proteomes" id="UP000010094"/>
    </source>
</evidence>
<dbReference type="VEuPathDB" id="MicrosporidiaDB:EROM_111860"/>
<dbReference type="PROSITE" id="PS00678">
    <property type="entry name" value="WD_REPEATS_1"/>
    <property type="match status" value="1"/>
</dbReference>
<dbReference type="PROSITE" id="PS50294">
    <property type="entry name" value="WD_REPEATS_REGION"/>
    <property type="match status" value="1"/>
</dbReference>
<dbReference type="PROSITE" id="PS50082">
    <property type="entry name" value="WD_REPEATS_2"/>
    <property type="match status" value="3"/>
</dbReference>
<dbReference type="SUPFAM" id="SSF50978">
    <property type="entry name" value="WD40 repeat-like"/>
    <property type="match status" value="1"/>
</dbReference>
<reference evidence="4 5" key="1">
    <citation type="journal article" date="2012" name="Proc. Natl. Acad. Sci. U.S.A.">
        <title>Gain and loss of multiple functionally related, horizontally transferred genes in the reduced genomes of two microsporidian parasites.</title>
        <authorList>
            <person name="Pombert J.-F."/>
            <person name="Selman M."/>
            <person name="Burki F."/>
            <person name="Bardell F.T."/>
            <person name="Farinelli L."/>
            <person name="Solter L.F."/>
            <person name="Whitman D.W."/>
            <person name="Weiss L.M."/>
            <person name="Corradi N."/>
            <person name="Keeling P.J."/>
        </authorList>
    </citation>
    <scope>NUCLEOTIDE SEQUENCE [LARGE SCALE GENOMIC DNA]</scope>
    <source>
        <strain evidence="4 5">SJ-2008</strain>
    </source>
</reference>
<dbReference type="SMART" id="SM00320">
    <property type="entry name" value="WD40"/>
    <property type="match status" value="4"/>
</dbReference>
<dbReference type="InterPro" id="IPR001680">
    <property type="entry name" value="WD40_rpt"/>
</dbReference>
<name>I7AUM1_ENCRO</name>
<dbReference type="InterPro" id="IPR042627">
    <property type="entry name" value="FBXW2"/>
</dbReference>
<evidence type="ECO:0000313" key="4">
    <source>
        <dbReference type="EMBL" id="AFN84167.1"/>
    </source>
</evidence>
<keyword evidence="2" id="KW-0677">Repeat</keyword>
<keyword evidence="1 3" id="KW-0853">WD repeat</keyword>
<dbReference type="InterPro" id="IPR019775">
    <property type="entry name" value="WD40_repeat_CS"/>
</dbReference>
<sequence length="280" mass="31709">MKYRRTAILKIHNSWIKSLDIDPYDAFLASSSMDGTTGIVDIETKQLLITIPLKGVCEDAKFSKTQPYIFCALLDGLIRSYDLVDREFIREYYGHTSSVLCLDTYDKRIFSGSSDCTVRAWDVRSRNSVSVMKGHRLPVTHIMFRNGLIYSSSMDGNVFLWDERSTKTPIVGFASSVTSMCMCDETLFVSVGKKVFECKDIPYEVGLKSNALSLESYNNNYYLIGSEKYVFMKSKEINDPDYQFGIEGPGNIVKVTASKERIIVAGTSKNIEFLEKDEHV</sequence>
<feature type="repeat" description="WD" evidence="3">
    <location>
        <begin position="9"/>
        <end position="50"/>
    </location>
</feature>
<evidence type="ECO:0000256" key="3">
    <source>
        <dbReference type="PROSITE-ProRule" id="PRU00221"/>
    </source>
</evidence>
<dbReference type="InterPro" id="IPR036322">
    <property type="entry name" value="WD40_repeat_dom_sf"/>
</dbReference>
<dbReference type="Gene3D" id="2.130.10.10">
    <property type="entry name" value="YVTN repeat-like/Quinoprotein amine dehydrogenase"/>
    <property type="match status" value="1"/>
</dbReference>
<evidence type="ECO:0000256" key="2">
    <source>
        <dbReference type="ARBA" id="ARBA00022737"/>
    </source>
</evidence>